<dbReference type="EMBL" id="BPLQ01006072">
    <property type="protein sequence ID" value="GIY19815.1"/>
    <property type="molecule type" value="Genomic_DNA"/>
</dbReference>
<dbReference type="Proteomes" id="UP001054837">
    <property type="component" value="Unassembled WGS sequence"/>
</dbReference>
<gene>
    <name evidence="1" type="ORF">CDAR_244151</name>
</gene>
<evidence type="ECO:0000313" key="1">
    <source>
        <dbReference type="EMBL" id="GIY19815.1"/>
    </source>
</evidence>
<protein>
    <submittedName>
        <fullName evidence="1">Uncharacterized protein</fullName>
    </submittedName>
</protein>
<evidence type="ECO:0000313" key="2">
    <source>
        <dbReference type="Proteomes" id="UP001054837"/>
    </source>
</evidence>
<sequence>MGDPATLEASRLSIAFTTWEISEQRCSEDVQCRYGLLLSDLDGSSQQCCQYASHKIYNGLQIHFHQVSGIRFHGGRLSCESFSRQESGCCLCLDNADCHTECQSNEEMELHLGKQRENFVTFLH</sequence>
<keyword evidence="2" id="KW-1185">Reference proteome</keyword>
<organism evidence="1 2">
    <name type="scientific">Caerostris darwini</name>
    <dbReference type="NCBI Taxonomy" id="1538125"/>
    <lineage>
        <taxon>Eukaryota</taxon>
        <taxon>Metazoa</taxon>
        <taxon>Ecdysozoa</taxon>
        <taxon>Arthropoda</taxon>
        <taxon>Chelicerata</taxon>
        <taxon>Arachnida</taxon>
        <taxon>Araneae</taxon>
        <taxon>Araneomorphae</taxon>
        <taxon>Entelegynae</taxon>
        <taxon>Araneoidea</taxon>
        <taxon>Araneidae</taxon>
        <taxon>Caerostris</taxon>
    </lineage>
</organism>
<accession>A0AAV4RDN9</accession>
<name>A0AAV4RDN9_9ARAC</name>
<reference evidence="1 2" key="1">
    <citation type="submission" date="2021-06" db="EMBL/GenBank/DDBJ databases">
        <title>Caerostris darwini draft genome.</title>
        <authorList>
            <person name="Kono N."/>
            <person name="Arakawa K."/>
        </authorList>
    </citation>
    <scope>NUCLEOTIDE SEQUENCE [LARGE SCALE GENOMIC DNA]</scope>
</reference>
<comment type="caution">
    <text evidence="1">The sequence shown here is derived from an EMBL/GenBank/DDBJ whole genome shotgun (WGS) entry which is preliminary data.</text>
</comment>
<proteinExistence type="predicted"/>
<dbReference type="AlphaFoldDB" id="A0AAV4RDN9"/>